<feature type="compositionally biased region" description="Basic residues" evidence="5">
    <location>
        <begin position="195"/>
        <end position="204"/>
    </location>
</feature>
<dbReference type="InterPro" id="IPR009071">
    <property type="entry name" value="HMG_box_dom"/>
</dbReference>
<dbReference type="GO" id="GO:0003682">
    <property type="term" value="F:chromatin binding"/>
    <property type="evidence" value="ECO:0007669"/>
    <property type="project" value="TreeGrafter"/>
</dbReference>
<dbReference type="InterPro" id="IPR036910">
    <property type="entry name" value="HMG_box_dom_sf"/>
</dbReference>
<accession>A0A9N8JSZ7</accession>
<feature type="compositionally biased region" description="Polar residues" evidence="5">
    <location>
        <begin position="37"/>
        <end position="55"/>
    </location>
</feature>
<keyword evidence="4" id="KW-0175">Coiled coil</keyword>
<feature type="compositionally biased region" description="Polar residues" evidence="5">
    <location>
        <begin position="165"/>
        <end position="179"/>
    </location>
</feature>
<feature type="domain" description="SWIRM" evidence="7">
    <location>
        <begin position="228"/>
        <end position="323"/>
    </location>
</feature>
<name>A0A9N8JSZ7_9PEZI</name>
<evidence type="ECO:0000256" key="2">
    <source>
        <dbReference type="ARBA" id="ARBA00023002"/>
    </source>
</evidence>
<protein>
    <recommendedName>
        <fullName evidence="10">SWIRM domain-containing protein</fullName>
    </recommendedName>
</protein>
<dbReference type="InterPro" id="IPR009057">
    <property type="entry name" value="Homeodomain-like_sf"/>
</dbReference>
<organism evidence="8 9">
    <name type="scientific">Aureobasidium vineae</name>
    <dbReference type="NCBI Taxonomy" id="2773715"/>
    <lineage>
        <taxon>Eukaryota</taxon>
        <taxon>Fungi</taxon>
        <taxon>Dikarya</taxon>
        <taxon>Ascomycota</taxon>
        <taxon>Pezizomycotina</taxon>
        <taxon>Dothideomycetes</taxon>
        <taxon>Dothideomycetidae</taxon>
        <taxon>Dothideales</taxon>
        <taxon>Saccotheciaceae</taxon>
        <taxon>Aureobasidium</taxon>
    </lineage>
</organism>
<dbReference type="AlphaFoldDB" id="A0A9N8JSZ7"/>
<dbReference type="GO" id="GO:0006338">
    <property type="term" value="P:chromatin remodeling"/>
    <property type="evidence" value="ECO:0007669"/>
    <property type="project" value="TreeGrafter"/>
</dbReference>
<keyword evidence="2" id="KW-0560">Oxidoreductase</keyword>
<dbReference type="PANTHER" id="PTHR10742">
    <property type="entry name" value="FLAVIN MONOAMINE OXIDASE"/>
    <property type="match status" value="1"/>
</dbReference>
<dbReference type="SUPFAM" id="SSF51905">
    <property type="entry name" value="FAD/NAD(P)-binding domain"/>
    <property type="match status" value="1"/>
</dbReference>
<dbReference type="InterPro" id="IPR007526">
    <property type="entry name" value="SWIRM"/>
</dbReference>
<comment type="caution">
    <text evidence="8">The sequence shown here is derived from an EMBL/GenBank/DDBJ whole genome shotgun (WGS) entry which is preliminary data.</text>
</comment>
<dbReference type="Gene3D" id="3.90.660.10">
    <property type="match status" value="1"/>
</dbReference>
<dbReference type="InterPro" id="IPR002937">
    <property type="entry name" value="Amino_oxidase"/>
</dbReference>
<dbReference type="GO" id="GO:0050660">
    <property type="term" value="F:flavin adenine dinucleotide binding"/>
    <property type="evidence" value="ECO:0007669"/>
    <property type="project" value="TreeGrafter"/>
</dbReference>
<evidence type="ECO:0000313" key="8">
    <source>
        <dbReference type="EMBL" id="CAD0093338.1"/>
    </source>
</evidence>
<evidence type="ECO:0000259" key="6">
    <source>
        <dbReference type="PROSITE" id="PS50118"/>
    </source>
</evidence>
<feature type="compositionally biased region" description="Low complexity" evidence="5">
    <location>
        <begin position="153"/>
        <end position="164"/>
    </location>
</feature>
<evidence type="ECO:0000259" key="7">
    <source>
        <dbReference type="PROSITE" id="PS50934"/>
    </source>
</evidence>
<feature type="compositionally biased region" description="Pro residues" evidence="5">
    <location>
        <begin position="959"/>
        <end position="971"/>
    </location>
</feature>
<dbReference type="PROSITE" id="PS50934">
    <property type="entry name" value="SWIRM"/>
    <property type="match status" value="1"/>
</dbReference>
<feature type="region of interest" description="Disordered" evidence="5">
    <location>
        <begin position="1133"/>
        <end position="1171"/>
    </location>
</feature>
<dbReference type="Gene3D" id="3.50.50.60">
    <property type="entry name" value="FAD/NAD(P)-binding domain"/>
    <property type="match status" value="2"/>
</dbReference>
<feature type="compositionally biased region" description="Polar residues" evidence="5">
    <location>
        <begin position="1138"/>
        <end position="1147"/>
    </location>
</feature>
<evidence type="ECO:0000256" key="3">
    <source>
        <dbReference type="PROSITE-ProRule" id="PRU00267"/>
    </source>
</evidence>
<evidence type="ECO:0000256" key="4">
    <source>
        <dbReference type="SAM" id="Coils"/>
    </source>
</evidence>
<dbReference type="PROSITE" id="PS50118">
    <property type="entry name" value="HMG_BOX_2"/>
    <property type="match status" value="1"/>
</dbReference>
<feature type="DNA-binding region" description="HMG box" evidence="3">
    <location>
        <begin position="1034"/>
        <end position="1121"/>
    </location>
</feature>
<evidence type="ECO:0000256" key="5">
    <source>
        <dbReference type="SAM" id="MobiDB-lite"/>
    </source>
</evidence>
<dbReference type="Pfam" id="PF01593">
    <property type="entry name" value="Amino_oxidase"/>
    <property type="match status" value="1"/>
</dbReference>
<feature type="compositionally biased region" description="Polar residues" evidence="5">
    <location>
        <begin position="1162"/>
        <end position="1171"/>
    </location>
</feature>
<gene>
    <name evidence="8" type="ORF">AWRI4619_LOCUS7751</name>
</gene>
<sequence length="1171" mass="129215">MDLSSNTHTALDDLETLPNKVKQIVSTILNEEKASEASATAQNQVRSRPSGQYTNLERDEDSGSSLSSVESEPPSTVPDAQGTSLTKVDVNGILRYGSFDADETGLSSVTSVPSINKRSFQEIQSYPESQVSDDDRVTKRQALSPENARPSDDATSSSRSSLLSNIQVTARPNPEINSSLRDDRIQSAPKAPTPKTKKFSKVTRLTTHARPRSSIPFHMSWEEYGRQCISAAHSSRLNPYALHPGEYRLLRDHITQAQVTTYLNIRNGILRLWVRNPLVSVSKEEAAGCAKDIRFFDLAHTSYWWLVRNGYINFGCVEVPHAGILSAKRKSIPNQRTIVVVGAGMAGLGCARQLEGLFAQLGDHWTDIGELPPKVIVLEGRKRVGGRVYSHPLREQVPDSLPNGLRNTAEMGAQIITGFNHGNPLNAIVRGQLALRYHLMWDEITMYDSDGLAVNHERDMMVNKIHNDLLERASDFRVKPTPIETLEGLPDYVEVCQDPVEIKTDRTNAPTLNKERQQAVPPGFAKLQGRTQVVAGNSSSRTAAQAVRSAGWQLRPGITKRHSLALDAIATESDKPTLGATMDEAIRQYQELVELTPQDMRLLNWHYADLEYANAATVSNLSLGGHDQDSGNEFEGRHSEVVGGYIQVPRGLMMLPYPLDVRFESAVEKITYNASDDDADSSATVLCTNGEVFEADQVILTSPLGVLKAETIAFEPSLPDWKKGAIERMGFGLLNKVVMVFEHAFWDSQYDMFGFLNDAENKDSLNPDDYAARRGRFYMMWNCEKNSGRPVLSALMSGRAAHEVETTDNETLLQEALKKLRRTFGAENVPAPVEVIVTRWKRDPFARGTYSFVGPATSPLDYDIMAAPVGNLHFAGEATCGTHPATVHGAYLSGLRAAADIIDTMIGQMAVPEPLVLSRQNLAISGFEGASEMASTESPLRDICAGTPSVVQKRVGRPPGRPSGRPPGRPPGRPKKIVEPVQHLPAVMPNPPAQLNPYRSSTNSKSVEDEAYEAAIIDAILSELGPRPLKPSRPGASVNPYLLFTNDFWARCKEELSQAKQKASGDSTAKALREEIRTEVGRQWRMSSDEVKRPYIEQTQAAQQAVKETRAQYEKEAAQWDQDARRIRLDYQKAHPPTNGNEWTGGTSIEVAPLAPPRRKQTINYTESDGE</sequence>
<dbReference type="PANTHER" id="PTHR10742:SF386">
    <property type="entry name" value="LYSINE-SPECIFIC HISTONE DEMETHYLASE 1A"/>
    <property type="match status" value="1"/>
</dbReference>
<dbReference type="Pfam" id="PF04433">
    <property type="entry name" value="SWIRM"/>
    <property type="match status" value="1"/>
</dbReference>
<feature type="region of interest" description="Disordered" evidence="5">
    <location>
        <begin position="32"/>
        <end position="84"/>
    </location>
</feature>
<dbReference type="InterPro" id="IPR050281">
    <property type="entry name" value="Flavin_monoamine_oxidase"/>
</dbReference>
<evidence type="ECO:0000313" key="9">
    <source>
        <dbReference type="Proteomes" id="UP000716446"/>
    </source>
</evidence>
<dbReference type="GO" id="GO:0005634">
    <property type="term" value="C:nucleus"/>
    <property type="evidence" value="ECO:0007669"/>
    <property type="project" value="UniProtKB-UniRule"/>
</dbReference>
<feature type="compositionally biased region" description="Low complexity" evidence="5">
    <location>
        <begin position="63"/>
        <end position="79"/>
    </location>
</feature>
<dbReference type="GO" id="GO:0016491">
    <property type="term" value="F:oxidoreductase activity"/>
    <property type="evidence" value="ECO:0007669"/>
    <property type="project" value="UniProtKB-KW"/>
</dbReference>
<dbReference type="GO" id="GO:0010468">
    <property type="term" value="P:regulation of gene expression"/>
    <property type="evidence" value="ECO:0007669"/>
    <property type="project" value="UniProtKB-ARBA"/>
</dbReference>
<dbReference type="SUPFAM" id="SSF54373">
    <property type="entry name" value="FAD-linked reductases, C-terminal domain"/>
    <property type="match status" value="1"/>
</dbReference>
<dbReference type="FunFam" id="1.10.10.10:FF:000064">
    <property type="entry name" value="Lysine-specific histone demethylase 1A"/>
    <property type="match status" value="1"/>
</dbReference>
<dbReference type="InterPro" id="IPR036188">
    <property type="entry name" value="FAD/NAD-bd_sf"/>
</dbReference>
<comment type="similarity">
    <text evidence="1">Belongs to the flavin monoamine oxidase family.</text>
</comment>
<dbReference type="SMART" id="SM00398">
    <property type="entry name" value="HMG"/>
    <property type="match status" value="1"/>
</dbReference>
<dbReference type="SUPFAM" id="SSF46689">
    <property type="entry name" value="Homeodomain-like"/>
    <property type="match status" value="1"/>
</dbReference>
<dbReference type="CDD" id="cd00084">
    <property type="entry name" value="HMG-box_SF"/>
    <property type="match status" value="1"/>
</dbReference>
<keyword evidence="9" id="KW-1185">Reference proteome</keyword>
<dbReference type="EMBL" id="CAIJEN010000014">
    <property type="protein sequence ID" value="CAD0093338.1"/>
    <property type="molecule type" value="Genomic_DNA"/>
</dbReference>
<keyword evidence="3" id="KW-0238">DNA-binding</keyword>
<evidence type="ECO:0008006" key="10">
    <source>
        <dbReference type="Google" id="ProtNLM"/>
    </source>
</evidence>
<dbReference type="Proteomes" id="UP000716446">
    <property type="component" value="Unassembled WGS sequence"/>
</dbReference>
<feature type="domain" description="HMG box" evidence="6">
    <location>
        <begin position="1034"/>
        <end position="1121"/>
    </location>
</feature>
<keyword evidence="3" id="KW-0539">Nucleus</keyword>
<feature type="region of interest" description="Disordered" evidence="5">
    <location>
        <begin position="948"/>
        <end position="977"/>
    </location>
</feature>
<proteinExistence type="inferred from homology"/>
<dbReference type="SUPFAM" id="SSF47095">
    <property type="entry name" value="HMG-box"/>
    <property type="match status" value="1"/>
</dbReference>
<evidence type="ECO:0000256" key="1">
    <source>
        <dbReference type="ARBA" id="ARBA00005995"/>
    </source>
</evidence>
<dbReference type="Gene3D" id="1.10.10.10">
    <property type="entry name" value="Winged helix-like DNA-binding domain superfamily/Winged helix DNA-binding domain"/>
    <property type="match status" value="1"/>
</dbReference>
<dbReference type="Gene3D" id="1.10.30.10">
    <property type="entry name" value="High mobility group box domain"/>
    <property type="match status" value="1"/>
</dbReference>
<feature type="coiled-coil region" evidence="4">
    <location>
        <begin position="1096"/>
        <end position="1130"/>
    </location>
</feature>
<dbReference type="InterPro" id="IPR036388">
    <property type="entry name" value="WH-like_DNA-bd_sf"/>
</dbReference>
<feature type="region of interest" description="Disordered" evidence="5">
    <location>
        <begin position="123"/>
        <end position="204"/>
    </location>
</feature>
<reference evidence="8" key="1">
    <citation type="submission" date="2020-06" db="EMBL/GenBank/DDBJ databases">
        <authorList>
            <person name="Onetto C."/>
        </authorList>
    </citation>
    <scope>NUCLEOTIDE SEQUENCE</scope>
</reference>
<dbReference type="GO" id="GO:0003677">
    <property type="term" value="F:DNA binding"/>
    <property type="evidence" value="ECO:0007669"/>
    <property type="project" value="UniProtKB-UniRule"/>
</dbReference>